<keyword evidence="2 8" id="KW-0732">Signal</keyword>
<dbReference type="PANTHER" id="PTHR21581:SF33">
    <property type="entry name" value="D-ALANYL-D-ALANINE CARBOXYPEPTIDASE DACB"/>
    <property type="match status" value="1"/>
</dbReference>
<evidence type="ECO:0000256" key="6">
    <source>
        <dbReference type="ARBA" id="ARBA00023316"/>
    </source>
</evidence>
<proteinExistence type="inferred from homology"/>
<dbReference type="Gene3D" id="3.40.710.10">
    <property type="entry name" value="DD-peptidase/beta-lactamase superfamily"/>
    <property type="match status" value="1"/>
</dbReference>
<evidence type="ECO:0000313" key="11">
    <source>
        <dbReference type="Proteomes" id="UP001235712"/>
    </source>
</evidence>
<keyword evidence="10" id="KW-0645">Protease</keyword>
<comment type="similarity">
    <text evidence="1 7">Belongs to the peptidase S11 family.</text>
</comment>
<feature type="signal peptide" evidence="8">
    <location>
        <begin position="1"/>
        <end position="37"/>
    </location>
</feature>
<dbReference type="InterPro" id="IPR012338">
    <property type="entry name" value="Beta-lactam/transpept-like"/>
</dbReference>
<evidence type="ECO:0000256" key="3">
    <source>
        <dbReference type="ARBA" id="ARBA00022801"/>
    </source>
</evidence>
<gene>
    <name evidence="10" type="ORF">J2S57_003480</name>
</gene>
<name>A0ABT9P5A0_9ACTN</name>
<dbReference type="InterPro" id="IPR001967">
    <property type="entry name" value="Peptidase_S11_N"/>
</dbReference>
<keyword evidence="6" id="KW-0961">Cell wall biogenesis/degradation</keyword>
<keyword evidence="10" id="KW-0121">Carboxypeptidase</keyword>
<dbReference type="PRINTS" id="PR00725">
    <property type="entry name" value="DADACBPTASE1"/>
</dbReference>
<evidence type="ECO:0000256" key="4">
    <source>
        <dbReference type="ARBA" id="ARBA00022960"/>
    </source>
</evidence>
<feature type="chain" id="PRO_5045449270" evidence="8">
    <location>
        <begin position="38"/>
        <end position="396"/>
    </location>
</feature>
<dbReference type="SUPFAM" id="SSF56601">
    <property type="entry name" value="beta-lactamase/transpeptidase-like"/>
    <property type="match status" value="1"/>
</dbReference>
<reference evidence="10 11" key="1">
    <citation type="submission" date="2023-07" db="EMBL/GenBank/DDBJ databases">
        <title>Sequencing the genomes of 1000 actinobacteria strains.</title>
        <authorList>
            <person name="Klenk H.-P."/>
        </authorList>
    </citation>
    <scope>NUCLEOTIDE SEQUENCE [LARGE SCALE GENOMIC DNA]</scope>
    <source>
        <strain evidence="10 11">DSM 44388</strain>
    </source>
</reference>
<dbReference type="EC" id="3.4.16.4" evidence="10"/>
<evidence type="ECO:0000256" key="2">
    <source>
        <dbReference type="ARBA" id="ARBA00022729"/>
    </source>
</evidence>
<evidence type="ECO:0000313" key="10">
    <source>
        <dbReference type="EMBL" id="MDP9827731.1"/>
    </source>
</evidence>
<dbReference type="Proteomes" id="UP001235712">
    <property type="component" value="Unassembled WGS sequence"/>
</dbReference>
<dbReference type="EMBL" id="JAUSQZ010000001">
    <property type="protein sequence ID" value="MDP9827731.1"/>
    <property type="molecule type" value="Genomic_DNA"/>
</dbReference>
<feature type="domain" description="Peptidase S11 D-alanyl-D-alanine carboxypeptidase A N-terminal" evidence="9">
    <location>
        <begin position="89"/>
        <end position="283"/>
    </location>
</feature>
<evidence type="ECO:0000256" key="5">
    <source>
        <dbReference type="ARBA" id="ARBA00022984"/>
    </source>
</evidence>
<keyword evidence="5" id="KW-0573">Peptidoglycan synthesis</keyword>
<comment type="caution">
    <text evidence="10">The sequence shown here is derived from an EMBL/GenBank/DDBJ whole genome shotgun (WGS) entry which is preliminary data.</text>
</comment>
<sequence>MNIRRSTFKKRSVAGATIAVTAFVVTTVGVPPTLASAQPVAVQATKATKAKLLVSATQKVPGGAVDVDWPAAGRARLEVAGLATVGSKNSATAKVPTASIAKVMTAYTILKSHPLAAGASGPSITLTSADVASYNRLRSEGATVLKVKAGTRLTQRQLLQGLLISSGANFAETLARWDSGSVSKFVSKMNANARSLGMTNTTYVDPTGMSTKSASSTEDLLDLAPAAMGKVAFREIVKTKSAKIPLNTLSNTNKLLGSNNVIGIKTGTTTPAGACLLFAATDKVNGKTYTIYGVVLGLKGKYKNSRAAYAKAMVTSTQSELRAVTLLKKGTPLVSVTRANGKVEKYGVKASLSAPAWDGLAYRLSLPSGLAKGQTPKTITVKAGAKSYTTALVKVG</sequence>
<accession>A0ABT9P5A0</accession>
<keyword evidence="4" id="KW-0133">Cell shape</keyword>
<evidence type="ECO:0000256" key="8">
    <source>
        <dbReference type="SAM" id="SignalP"/>
    </source>
</evidence>
<dbReference type="GO" id="GO:0009002">
    <property type="term" value="F:serine-type D-Ala-D-Ala carboxypeptidase activity"/>
    <property type="evidence" value="ECO:0007669"/>
    <property type="project" value="UniProtKB-EC"/>
</dbReference>
<evidence type="ECO:0000259" key="9">
    <source>
        <dbReference type="Pfam" id="PF00768"/>
    </source>
</evidence>
<dbReference type="InterPro" id="IPR018044">
    <property type="entry name" value="Peptidase_S11"/>
</dbReference>
<dbReference type="Pfam" id="PF00768">
    <property type="entry name" value="Peptidase_S11"/>
    <property type="match status" value="1"/>
</dbReference>
<dbReference type="RefSeq" id="WP_307244157.1">
    <property type="nucleotide sequence ID" value="NZ_JAUSQZ010000001.1"/>
</dbReference>
<dbReference type="PANTHER" id="PTHR21581">
    <property type="entry name" value="D-ALANYL-D-ALANINE CARBOXYPEPTIDASE"/>
    <property type="match status" value="1"/>
</dbReference>
<keyword evidence="11" id="KW-1185">Reference proteome</keyword>
<protein>
    <submittedName>
        <fullName evidence="10">D-alanyl-D-alanine carboxypeptidase (Penicillin-binding protein 5/6)</fullName>
        <ecNumber evidence="10">3.4.16.4</ecNumber>
    </submittedName>
</protein>
<evidence type="ECO:0000256" key="1">
    <source>
        <dbReference type="ARBA" id="ARBA00007164"/>
    </source>
</evidence>
<organism evidence="10 11">
    <name type="scientific">Kineosporia succinea</name>
    <dbReference type="NCBI Taxonomy" id="84632"/>
    <lineage>
        <taxon>Bacteria</taxon>
        <taxon>Bacillati</taxon>
        <taxon>Actinomycetota</taxon>
        <taxon>Actinomycetes</taxon>
        <taxon>Kineosporiales</taxon>
        <taxon>Kineosporiaceae</taxon>
        <taxon>Kineosporia</taxon>
    </lineage>
</organism>
<keyword evidence="3 10" id="KW-0378">Hydrolase</keyword>
<evidence type="ECO:0000256" key="7">
    <source>
        <dbReference type="RuleBase" id="RU004016"/>
    </source>
</evidence>